<organism evidence="2 3">
    <name type="scientific">Sinanodonta woodiana</name>
    <name type="common">Chinese pond mussel</name>
    <name type="synonym">Anodonta woodiana</name>
    <dbReference type="NCBI Taxonomy" id="1069815"/>
    <lineage>
        <taxon>Eukaryota</taxon>
        <taxon>Metazoa</taxon>
        <taxon>Spiralia</taxon>
        <taxon>Lophotrochozoa</taxon>
        <taxon>Mollusca</taxon>
        <taxon>Bivalvia</taxon>
        <taxon>Autobranchia</taxon>
        <taxon>Heteroconchia</taxon>
        <taxon>Palaeoheterodonta</taxon>
        <taxon>Unionida</taxon>
        <taxon>Unionoidea</taxon>
        <taxon>Unionidae</taxon>
        <taxon>Unioninae</taxon>
        <taxon>Sinanodonta</taxon>
    </lineage>
</organism>
<comment type="caution">
    <text evidence="2">The sequence shown here is derived from an EMBL/GenBank/DDBJ whole genome shotgun (WGS) entry which is preliminary data.</text>
</comment>
<dbReference type="AlphaFoldDB" id="A0ABD3WST8"/>
<evidence type="ECO:0000313" key="2">
    <source>
        <dbReference type="EMBL" id="KAL3876541.1"/>
    </source>
</evidence>
<feature type="compositionally biased region" description="Polar residues" evidence="1">
    <location>
        <begin position="26"/>
        <end position="53"/>
    </location>
</feature>
<evidence type="ECO:0008006" key="4">
    <source>
        <dbReference type="Google" id="ProtNLM"/>
    </source>
</evidence>
<evidence type="ECO:0000313" key="3">
    <source>
        <dbReference type="Proteomes" id="UP001634394"/>
    </source>
</evidence>
<evidence type="ECO:0000256" key="1">
    <source>
        <dbReference type="SAM" id="MobiDB-lite"/>
    </source>
</evidence>
<protein>
    <recommendedName>
        <fullName evidence="4">Transposase</fullName>
    </recommendedName>
</protein>
<accession>A0ABD3WST8</accession>
<gene>
    <name evidence="2" type="ORF">ACJMK2_034382</name>
</gene>
<dbReference type="Proteomes" id="UP001634394">
    <property type="component" value="Unassembled WGS sequence"/>
</dbReference>
<name>A0ABD3WST8_SINWO</name>
<proteinExistence type="predicted"/>
<keyword evidence="3" id="KW-1185">Reference proteome</keyword>
<feature type="region of interest" description="Disordered" evidence="1">
    <location>
        <begin position="21"/>
        <end position="53"/>
    </location>
</feature>
<reference evidence="2 3" key="1">
    <citation type="submission" date="2024-11" db="EMBL/GenBank/DDBJ databases">
        <title>Chromosome-level genome assembly of the freshwater bivalve Anodonta woodiana.</title>
        <authorList>
            <person name="Chen X."/>
        </authorList>
    </citation>
    <scope>NUCLEOTIDE SEQUENCE [LARGE SCALE GENOMIC DNA]</scope>
    <source>
        <strain evidence="2">MN2024</strain>
        <tissue evidence="2">Gills</tissue>
    </source>
</reference>
<sequence>MNVKTLNTRNATLRKKVRLNRKLNKSSSRVDTIRTPQPSTDTETGVPSPTTPKSRAITEVNQLNMTPRSRKKVRQKLLFQNCIVRDTEEAAQRLKGKAKIRTMGVICGKLIHRYRMGRPKSWSTWKTVA</sequence>
<dbReference type="EMBL" id="JBJQND010000005">
    <property type="protein sequence ID" value="KAL3876541.1"/>
    <property type="molecule type" value="Genomic_DNA"/>
</dbReference>